<dbReference type="RefSeq" id="WP_211602644.1">
    <property type="nucleotide sequence ID" value="NZ_JAGSNF010000010.1"/>
</dbReference>
<name>A0A941D953_9MICO</name>
<evidence type="ECO:0000256" key="1">
    <source>
        <dbReference type="SAM" id="SignalP"/>
    </source>
</evidence>
<dbReference type="AlphaFoldDB" id="A0A941D953"/>
<dbReference type="Gene3D" id="3.40.50.300">
    <property type="entry name" value="P-loop containing nucleotide triphosphate hydrolases"/>
    <property type="match status" value="1"/>
</dbReference>
<evidence type="ECO:0000313" key="3">
    <source>
        <dbReference type="Proteomes" id="UP000677016"/>
    </source>
</evidence>
<dbReference type="EMBL" id="JAGSNF010000010">
    <property type="protein sequence ID" value="MBR7743388.1"/>
    <property type="molecule type" value="Genomic_DNA"/>
</dbReference>
<protein>
    <submittedName>
        <fullName evidence="2">Uncharacterized protein</fullName>
    </submittedName>
</protein>
<proteinExistence type="predicted"/>
<dbReference type="GO" id="GO:0005829">
    <property type="term" value="C:cytosol"/>
    <property type="evidence" value="ECO:0007669"/>
    <property type="project" value="TreeGrafter"/>
</dbReference>
<gene>
    <name evidence="2" type="ORF">KC207_08810</name>
</gene>
<feature type="signal peptide" evidence="1">
    <location>
        <begin position="1"/>
        <end position="24"/>
    </location>
</feature>
<dbReference type="PANTHER" id="PTHR43384:SF11">
    <property type="entry name" value="SEPTUM SITE DETERMINING PROTEIN"/>
    <property type="match status" value="1"/>
</dbReference>
<dbReference type="GO" id="GO:0016887">
    <property type="term" value="F:ATP hydrolysis activity"/>
    <property type="evidence" value="ECO:0007669"/>
    <property type="project" value="TreeGrafter"/>
</dbReference>
<dbReference type="GO" id="GO:0051782">
    <property type="term" value="P:negative regulation of cell division"/>
    <property type="evidence" value="ECO:0007669"/>
    <property type="project" value="TreeGrafter"/>
</dbReference>
<dbReference type="Proteomes" id="UP000677016">
    <property type="component" value="Unassembled WGS sequence"/>
</dbReference>
<feature type="chain" id="PRO_5038734099" evidence="1">
    <location>
        <begin position="25"/>
        <end position="253"/>
    </location>
</feature>
<dbReference type="InterPro" id="IPR027417">
    <property type="entry name" value="P-loop_NTPase"/>
</dbReference>
<keyword evidence="1" id="KW-0732">Signal</keyword>
<sequence length="253" mass="25681">MPRTPAVAVVAASGGLGASTLALAVGRRLAATGPPSLVVDLDLDGGGLDVTAGVEHLPGRRWPGLAGARGRLPVEALVGSLPTEDGCSLLAGGGPGRPPPAARTVEDVLASSVAGRHRLVLDCPRASAHLAAVLDLVPLVLVVLGLRTRALADADALVDRLLGGDDRATPGPDVRLVTRGPRPRAELLDDVVGHLGVSHLGHLGDDPRVVRDAERGLWPGTGRDEVRVLADRVVEVLEAVAADGPAAVADRAS</sequence>
<dbReference type="InterPro" id="IPR050625">
    <property type="entry name" value="ParA/MinD_ATPase"/>
</dbReference>
<evidence type="ECO:0000313" key="2">
    <source>
        <dbReference type="EMBL" id="MBR7743388.1"/>
    </source>
</evidence>
<dbReference type="SUPFAM" id="SSF52540">
    <property type="entry name" value="P-loop containing nucleoside triphosphate hydrolases"/>
    <property type="match status" value="1"/>
</dbReference>
<keyword evidence="3" id="KW-1185">Reference proteome</keyword>
<dbReference type="PANTHER" id="PTHR43384">
    <property type="entry name" value="SEPTUM SITE-DETERMINING PROTEIN MIND HOMOLOG, CHLOROPLASTIC-RELATED"/>
    <property type="match status" value="1"/>
</dbReference>
<dbReference type="GO" id="GO:0005524">
    <property type="term" value="F:ATP binding"/>
    <property type="evidence" value="ECO:0007669"/>
    <property type="project" value="TreeGrafter"/>
</dbReference>
<accession>A0A941D953</accession>
<comment type="caution">
    <text evidence="2">The sequence shown here is derived from an EMBL/GenBank/DDBJ whole genome shotgun (WGS) entry which is preliminary data.</text>
</comment>
<dbReference type="GO" id="GO:0009898">
    <property type="term" value="C:cytoplasmic side of plasma membrane"/>
    <property type="evidence" value="ECO:0007669"/>
    <property type="project" value="TreeGrafter"/>
</dbReference>
<organism evidence="2 3">
    <name type="scientific">Phycicoccus avicenniae</name>
    <dbReference type="NCBI Taxonomy" id="2828860"/>
    <lineage>
        <taxon>Bacteria</taxon>
        <taxon>Bacillati</taxon>
        <taxon>Actinomycetota</taxon>
        <taxon>Actinomycetes</taxon>
        <taxon>Micrococcales</taxon>
        <taxon>Intrasporangiaceae</taxon>
        <taxon>Phycicoccus</taxon>
    </lineage>
</organism>
<reference evidence="2" key="1">
    <citation type="submission" date="2021-04" db="EMBL/GenBank/DDBJ databases">
        <title>Phycicoccus avicenniae sp. nov., a novel endophytic actinomycetes isolated from branch of Avicennia mariana.</title>
        <authorList>
            <person name="Tuo L."/>
        </authorList>
    </citation>
    <scope>NUCLEOTIDE SEQUENCE</scope>
    <source>
        <strain evidence="2">BSK3Z-2</strain>
    </source>
</reference>